<dbReference type="SUPFAM" id="SSF54506">
    <property type="entry name" value="Diaminopimelate epimerase-like"/>
    <property type="match status" value="1"/>
</dbReference>
<keyword evidence="2" id="KW-0413">Isomerase</keyword>
<gene>
    <name evidence="4" type="ORF">PA27867_2720</name>
</gene>
<dbReference type="Gene3D" id="3.10.310.10">
    <property type="entry name" value="Diaminopimelate Epimerase, Chain A, domain 1"/>
    <property type="match status" value="2"/>
</dbReference>
<organism evidence="4 5">
    <name type="scientific">Cryobacterium arcticum</name>
    <dbReference type="NCBI Taxonomy" id="670052"/>
    <lineage>
        <taxon>Bacteria</taxon>
        <taxon>Bacillati</taxon>
        <taxon>Actinomycetota</taxon>
        <taxon>Actinomycetes</taxon>
        <taxon>Micrococcales</taxon>
        <taxon>Microbacteriaceae</taxon>
        <taxon>Cryobacterium</taxon>
    </lineage>
</organism>
<dbReference type="PANTHER" id="PTHR13774:SF39">
    <property type="entry name" value="BIOSYNTHESIS PROTEIN, PUTATIVE-RELATED"/>
    <property type="match status" value="1"/>
</dbReference>
<accession>A0A1B1BLZ9</accession>
<dbReference type="OrthoDB" id="9788221at2"/>
<evidence type="ECO:0000313" key="5">
    <source>
        <dbReference type="Proteomes" id="UP000092582"/>
    </source>
</evidence>
<sequence length="288" mass="29711">MTVPVLRLAAFTDPARTDASAGGNPAGVVLDASALDEAAMQAIAAEVGYAETAFVTERSVGGDPRHSRLRYFSPVAEVPFCGHATVATAVALARRDGVGALTFETSVGPITIQTGATDAGLTASFTSVDPQVRPIAPEVLARLLELLGATPSSLHPGYPPRLAFAGNWHPVLVFSSQTEFDAFGFDPAAMRALMDEQGWAGTVTTLAVLGDTEFEARNLFPVGTLTEDPATGSAAASVGGYLRELGLVRPPTRVVIHQGRHVGRPSLLLVDVPATGGIVVSGAATEIA</sequence>
<comment type="similarity">
    <text evidence="1">Belongs to the PhzF family.</text>
</comment>
<keyword evidence="5" id="KW-1185">Reference proteome</keyword>
<dbReference type="STRING" id="670052.PA27867_2720"/>
<evidence type="ECO:0000256" key="1">
    <source>
        <dbReference type="ARBA" id="ARBA00008270"/>
    </source>
</evidence>
<dbReference type="RefSeq" id="WP_066597209.1">
    <property type="nucleotide sequence ID" value="NZ_CP016282.1"/>
</dbReference>
<evidence type="ECO:0000256" key="3">
    <source>
        <dbReference type="PIRSR" id="PIRSR016184-1"/>
    </source>
</evidence>
<dbReference type="PATRIC" id="fig|670052.7.peg.2795"/>
<dbReference type="NCBIfam" id="TIGR00654">
    <property type="entry name" value="PhzF_family"/>
    <property type="match status" value="1"/>
</dbReference>
<dbReference type="PANTHER" id="PTHR13774">
    <property type="entry name" value="PHENAZINE BIOSYNTHESIS PROTEIN"/>
    <property type="match status" value="1"/>
</dbReference>
<dbReference type="PIRSF" id="PIRSF016184">
    <property type="entry name" value="PhzC_PhzF"/>
    <property type="match status" value="1"/>
</dbReference>
<dbReference type="Pfam" id="PF02567">
    <property type="entry name" value="PhzC-PhzF"/>
    <property type="match status" value="1"/>
</dbReference>
<dbReference type="EMBL" id="CP016282">
    <property type="protein sequence ID" value="ANP73660.1"/>
    <property type="molecule type" value="Genomic_DNA"/>
</dbReference>
<name>A0A1B1BLZ9_9MICO</name>
<dbReference type="AlphaFoldDB" id="A0A1B1BLZ9"/>
<dbReference type="KEGG" id="cart:PA27867_2720"/>
<dbReference type="GO" id="GO:0016853">
    <property type="term" value="F:isomerase activity"/>
    <property type="evidence" value="ECO:0007669"/>
    <property type="project" value="UniProtKB-KW"/>
</dbReference>
<evidence type="ECO:0000313" key="4">
    <source>
        <dbReference type="EMBL" id="ANP73660.1"/>
    </source>
</evidence>
<feature type="active site" evidence="3">
    <location>
        <position position="51"/>
    </location>
</feature>
<proteinExistence type="inferred from homology"/>
<dbReference type="InterPro" id="IPR003719">
    <property type="entry name" value="Phenazine_PhzF-like"/>
</dbReference>
<reference evidence="4 5" key="1">
    <citation type="submission" date="2016-06" db="EMBL/GenBank/DDBJ databases">
        <title>Genome sequencing of Cryobacterium arcticum PAMC 27867.</title>
        <authorList>
            <person name="Lee J."/>
            <person name="Kim O.-S."/>
        </authorList>
    </citation>
    <scope>NUCLEOTIDE SEQUENCE [LARGE SCALE GENOMIC DNA]</scope>
    <source>
        <strain evidence="4 5">PAMC 27867</strain>
    </source>
</reference>
<dbReference type="Proteomes" id="UP000092582">
    <property type="component" value="Chromosome 1"/>
</dbReference>
<protein>
    <submittedName>
        <fullName evidence="4">Phenazine biosynthesis protein PhzF</fullName>
    </submittedName>
</protein>
<evidence type="ECO:0000256" key="2">
    <source>
        <dbReference type="ARBA" id="ARBA00023235"/>
    </source>
</evidence>
<dbReference type="GO" id="GO:0005737">
    <property type="term" value="C:cytoplasm"/>
    <property type="evidence" value="ECO:0007669"/>
    <property type="project" value="TreeGrafter"/>
</dbReference>